<dbReference type="PRINTS" id="PR00705">
    <property type="entry name" value="PAPAIN"/>
</dbReference>
<dbReference type="Pfam" id="PF00112">
    <property type="entry name" value="Peptidase_C1"/>
    <property type="match status" value="1"/>
</dbReference>
<keyword evidence="3" id="KW-0732">Signal</keyword>
<dbReference type="InterPro" id="IPR039417">
    <property type="entry name" value="Peptidase_C1A_papain-like"/>
</dbReference>
<dbReference type="GO" id="GO:0008234">
    <property type="term" value="F:cysteine-type peptidase activity"/>
    <property type="evidence" value="ECO:0007669"/>
    <property type="project" value="InterPro"/>
</dbReference>
<dbReference type="InterPro" id="IPR013128">
    <property type="entry name" value="Peptidase_C1A"/>
</dbReference>
<feature type="signal peptide" evidence="3">
    <location>
        <begin position="1"/>
        <end position="18"/>
    </location>
</feature>
<dbReference type="SUPFAM" id="SSF54001">
    <property type="entry name" value="Cysteine proteinases"/>
    <property type="match status" value="1"/>
</dbReference>
<dbReference type="CDD" id="cd02248">
    <property type="entry name" value="Peptidase_C1A"/>
    <property type="match status" value="1"/>
</dbReference>
<dbReference type="InterPro" id="IPR025660">
    <property type="entry name" value="Pept_his_AS"/>
</dbReference>
<dbReference type="AlphaFoldDB" id="A0AAV2YG52"/>
<name>A0AAV2YG52_9STRA</name>
<reference evidence="5" key="2">
    <citation type="journal article" date="2023" name="Microbiol Resour">
        <title>Decontamination and Annotation of the Draft Genome Sequence of the Oomycete Lagenidium giganteum ARSEF 373.</title>
        <authorList>
            <person name="Morgan W.R."/>
            <person name="Tartar A."/>
        </authorList>
    </citation>
    <scope>NUCLEOTIDE SEQUENCE</scope>
    <source>
        <strain evidence="5">ARSEF 373</strain>
    </source>
</reference>
<feature type="domain" description="Peptidase C1A papain C-terminal" evidence="4">
    <location>
        <begin position="144"/>
        <end position="362"/>
    </location>
</feature>
<sequence>MKLAIIASFAALATAVSAASVQLDAHHHQRFLQQQPELQAELAAWKQSDAGRYAKDNGLYVENNHESSNDDELKRFYLTKVGIEQSQKNNPGAVFSVNTPFTLMTNEEFAEFVGKSYQRGRPSSRMLRADDDVAVNVSERSLQEQDSVDWTTTGCVAPPKDQGHCGSCWAFASIGALESAYCLTHNNRLQQFSEQQVNSCATQAGGCNGGFPSIGLEYVRDNGGVCTETGYPYTSGKTQQTGKCNARSCKKTPLQISVQRVDASEDGFVSAIASQPIAVGVTAGNAEWKQYSGGVLSACSTTQLDHAVLAVGYGTDVNDNSPYFKIKNSWGSQWGEDGFIRLQRAGDDSACGIINTDAVFPTF</sequence>
<accession>A0AAV2YG52</accession>
<organism evidence="5 6">
    <name type="scientific">Lagenidium giganteum</name>
    <dbReference type="NCBI Taxonomy" id="4803"/>
    <lineage>
        <taxon>Eukaryota</taxon>
        <taxon>Sar</taxon>
        <taxon>Stramenopiles</taxon>
        <taxon>Oomycota</taxon>
        <taxon>Peronosporomycetes</taxon>
        <taxon>Pythiales</taxon>
        <taxon>Pythiaceae</taxon>
    </lineage>
</organism>
<reference evidence="5" key="1">
    <citation type="submission" date="2022-11" db="EMBL/GenBank/DDBJ databases">
        <authorList>
            <person name="Morgan W.R."/>
            <person name="Tartar A."/>
        </authorList>
    </citation>
    <scope>NUCLEOTIDE SEQUENCE</scope>
    <source>
        <strain evidence="5">ARSEF 373</strain>
    </source>
</reference>
<evidence type="ECO:0000256" key="3">
    <source>
        <dbReference type="SAM" id="SignalP"/>
    </source>
</evidence>
<dbReference type="InterPro" id="IPR000169">
    <property type="entry name" value="Pept_cys_AS"/>
</dbReference>
<dbReference type="GO" id="GO:0006508">
    <property type="term" value="P:proteolysis"/>
    <property type="evidence" value="ECO:0007669"/>
    <property type="project" value="InterPro"/>
</dbReference>
<gene>
    <name evidence="5" type="ORF">N0F65_001637</name>
</gene>
<evidence type="ECO:0000313" key="6">
    <source>
        <dbReference type="Proteomes" id="UP001146120"/>
    </source>
</evidence>
<dbReference type="InterPro" id="IPR000668">
    <property type="entry name" value="Peptidase_C1A_C"/>
</dbReference>
<dbReference type="EMBL" id="DAKRPA010000401">
    <property type="protein sequence ID" value="DAZ92676.1"/>
    <property type="molecule type" value="Genomic_DNA"/>
</dbReference>
<comment type="similarity">
    <text evidence="1">Belongs to the peptidase C1 family.</text>
</comment>
<dbReference type="SMART" id="SM00645">
    <property type="entry name" value="Pept_C1"/>
    <property type="match status" value="1"/>
</dbReference>
<evidence type="ECO:0000313" key="5">
    <source>
        <dbReference type="EMBL" id="DAZ92676.1"/>
    </source>
</evidence>
<evidence type="ECO:0000256" key="1">
    <source>
        <dbReference type="ARBA" id="ARBA00008455"/>
    </source>
</evidence>
<protein>
    <recommendedName>
        <fullName evidence="4">Peptidase C1A papain C-terminal domain-containing protein</fullName>
    </recommendedName>
</protein>
<keyword evidence="6" id="KW-1185">Reference proteome</keyword>
<comment type="caution">
    <text evidence="5">The sequence shown here is derived from an EMBL/GenBank/DDBJ whole genome shotgun (WGS) entry which is preliminary data.</text>
</comment>
<dbReference type="PROSITE" id="PS00639">
    <property type="entry name" value="THIOL_PROTEASE_HIS"/>
    <property type="match status" value="1"/>
</dbReference>
<evidence type="ECO:0000259" key="4">
    <source>
        <dbReference type="SMART" id="SM00645"/>
    </source>
</evidence>
<dbReference type="PANTHER" id="PTHR12411">
    <property type="entry name" value="CYSTEINE PROTEASE FAMILY C1-RELATED"/>
    <property type="match status" value="1"/>
</dbReference>
<evidence type="ECO:0000256" key="2">
    <source>
        <dbReference type="ARBA" id="ARBA00023145"/>
    </source>
</evidence>
<feature type="chain" id="PRO_5043920872" description="Peptidase C1A papain C-terminal domain-containing protein" evidence="3">
    <location>
        <begin position="19"/>
        <end position="363"/>
    </location>
</feature>
<dbReference type="PROSITE" id="PS00139">
    <property type="entry name" value="THIOL_PROTEASE_CYS"/>
    <property type="match status" value="1"/>
</dbReference>
<dbReference type="Proteomes" id="UP001146120">
    <property type="component" value="Unassembled WGS sequence"/>
</dbReference>
<keyword evidence="2" id="KW-0865">Zymogen</keyword>
<proteinExistence type="inferred from homology"/>
<dbReference type="InterPro" id="IPR038765">
    <property type="entry name" value="Papain-like_cys_pep_sf"/>
</dbReference>
<dbReference type="Gene3D" id="3.90.70.10">
    <property type="entry name" value="Cysteine proteinases"/>
    <property type="match status" value="1"/>
</dbReference>